<dbReference type="HOGENOM" id="CLU_1141566_0_0_11"/>
<gene>
    <name evidence="3" type="ordered locus">Mycch_3035</name>
</gene>
<dbReference type="eggNOG" id="ENOG50333I1">
    <property type="taxonomic scope" value="Bacteria"/>
</dbReference>
<evidence type="ECO:0000313" key="4">
    <source>
        <dbReference type="Proteomes" id="UP000006057"/>
    </source>
</evidence>
<dbReference type="EMBL" id="CP003053">
    <property type="protein sequence ID" value="AFM17787.1"/>
    <property type="molecule type" value="Genomic_DNA"/>
</dbReference>
<dbReference type="PROSITE" id="PS51257">
    <property type="entry name" value="PROKAR_LIPOPROTEIN"/>
    <property type="match status" value="1"/>
</dbReference>
<proteinExistence type="predicted"/>
<reference evidence="3 4" key="1">
    <citation type="submission" date="2012-06" db="EMBL/GenBank/DDBJ databases">
        <title>Complete sequence of chromosome of Mycobacterium chubuense NBB4.</title>
        <authorList>
            <consortium name="US DOE Joint Genome Institute"/>
            <person name="Lucas S."/>
            <person name="Han J."/>
            <person name="Lapidus A."/>
            <person name="Cheng J.-F."/>
            <person name="Goodwin L."/>
            <person name="Pitluck S."/>
            <person name="Peters L."/>
            <person name="Mikhailova N."/>
            <person name="Teshima H."/>
            <person name="Detter J.C."/>
            <person name="Han C."/>
            <person name="Tapia R."/>
            <person name="Land M."/>
            <person name="Hauser L."/>
            <person name="Kyrpides N."/>
            <person name="Ivanova N."/>
            <person name="Pagani I."/>
            <person name="Mattes T."/>
            <person name="Holmes A."/>
            <person name="Rutledge P."/>
            <person name="Paulsen I."/>
            <person name="Coleman N."/>
            <person name="Woyke T."/>
        </authorList>
    </citation>
    <scope>NUCLEOTIDE SEQUENCE [LARGE SCALE GENOMIC DNA]</scope>
    <source>
        <strain evidence="3 4">NBB4</strain>
    </source>
</reference>
<evidence type="ECO:0000256" key="1">
    <source>
        <dbReference type="SAM" id="SignalP"/>
    </source>
</evidence>
<name>I4BKI0_MYCCN</name>
<feature type="chain" id="PRO_5039704075" description="DUF4333 domain-containing protein" evidence="1">
    <location>
        <begin position="22"/>
        <end position="248"/>
    </location>
</feature>
<feature type="domain" description="DUF4333" evidence="2">
    <location>
        <begin position="176"/>
        <end position="237"/>
    </location>
</feature>
<dbReference type="OrthoDB" id="3568721at2"/>
<dbReference type="AlphaFoldDB" id="I4BKI0"/>
<keyword evidence="1" id="KW-0732">Signal</keyword>
<organism evidence="3 4">
    <name type="scientific">Mycolicibacterium chubuense (strain NBB4)</name>
    <name type="common">Mycobacterium chubuense</name>
    <dbReference type="NCBI Taxonomy" id="710421"/>
    <lineage>
        <taxon>Bacteria</taxon>
        <taxon>Bacillati</taxon>
        <taxon>Actinomycetota</taxon>
        <taxon>Actinomycetes</taxon>
        <taxon>Mycobacteriales</taxon>
        <taxon>Mycobacteriaceae</taxon>
        <taxon>Mycolicibacterium</taxon>
    </lineage>
</organism>
<feature type="domain" description="DUF4333" evidence="2">
    <location>
        <begin position="20"/>
        <end position="95"/>
    </location>
</feature>
<feature type="domain" description="DUF4333" evidence="2">
    <location>
        <begin position="103"/>
        <end position="166"/>
    </location>
</feature>
<keyword evidence="4" id="KW-1185">Reference proteome</keyword>
<evidence type="ECO:0000259" key="2">
    <source>
        <dbReference type="Pfam" id="PF14230"/>
    </source>
</evidence>
<dbReference type="PATRIC" id="fig|710421.3.peg.3029"/>
<evidence type="ECO:0000313" key="3">
    <source>
        <dbReference type="EMBL" id="AFM17787.1"/>
    </source>
</evidence>
<protein>
    <recommendedName>
        <fullName evidence="2">DUF4333 domain-containing protein</fullName>
    </recommendedName>
</protein>
<dbReference type="Pfam" id="PF14230">
    <property type="entry name" value="DUF4333"/>
    <property type="match status" value="3"/>
</dbReference>
<dbReference type="Proteomes" id="UP000006057">
    <property type="component" value="Chromosome"/>
</dbReference>
<dbReference type="KEGG" id="mcb:Mycch_3035"/>
<sequence precursor="true">MRKVLGPAAALAAGAMMAALAGGCTLRSSGGLPAVAGSDLQDDISARLANAGEQPESVTCKDALIGQVGQSVRCDVVMSATNSFQPVVTVTGVNGTTIDYEMKPALSKDQLERAVARLVSDTGASAAASVTCLSDLPGTMGAVAHCDVTTAGVTLRRTAEVKSVQGLMMNFDLVPMLTKAEVESSLLDELATHLGKRPDSASCSGNLEGHTGNTVDCTVLAGAETAALTLTVTAVDGDKIDYTYAPRK</sequence>
<accession>I4BKI0</accession>
<feature type="signal peptide" evidence="1">
    <location>
        <begin position="1"/>
        <end position="21"/>
    </location>
</feature>
<dbReference type="InterPro" id="IPR025637">
    <property type="entry name" value="DUF4333"/>
</dbReference>